<keyword evidence="5 9" id="KW-0812">Transmembrane</keyword>
<accession>A0A380JE16</accession>
<dbReference type="InterPro" id="IPR006153">
    <property type="entry name" value="Cation/H_exchanger_TM"/>
</dbReference>
<evidence type="ECO:0000256" key="5">
    <source>
        <dbReference type="ARBA" id="ARBA00022692"/>
    </source>
</evidence>
<keyword evidence="8 9" id="KW-0472">Membrane</keyword>
<feature type="transmembrane region" description="Helical" evidence="9">
    <location>
        <begin position="369"/>
        <end position="392"/>
    </location>
</feature>
<feature type="transmembrane region" description="Helical" evidence="9">
    <location>
        <begin position="221"/>
        <end position="252"/>
    </location>
</feature>
<dbReference type="RefSeq" id="WP_003000190.1">
    <property type="nucleotide sequence ID" value="NZ_UHFA01000002.1"/>
</dbReference>
<evidence type="ECO:0000256" key="1">
    <source>
        <dbReference type="ARBA" id="ARBA00004141"/>
    </source>
</evidence>
<evidence type="ECO:0000313" key="11">
    <source>
        <dbReference type="EMBL" id="SUN36103.1"/>
    </source>
</evidence>
<evidence type="ECO:0000256" key="9">
    <source>
        <dbReference type="SAM" id="Phobius"/>
    </source>
</evidence>
<keyword evidence="7" id="KW-0406">Ion transport</keyword>
<feature type="domain" description="Cation/H+ exchanger transmembrane" evidence="10">
    <location>
        <begin position="14"/>
        <end position="382"/>
    </location>
</feature>
<feature type="transmembrane region" description="Helical" evidence="9">
    <location>
        <begin position="57"/>
        <end position="78"/>
    </location>
</feature>
<feature type="transmembrane region" description="Helical" evidence="9">
    <location>
        <begin position="149"/>
        <end position="172"/>
    </location>
</feature>
<proteinExistence type="inferred from homology"/>
<keyword evidence="6 9" id="KW-1133">Transmembrane helix</keyword>
<evidence type="ECO:0000256" key="8">
    <source>
        <dbReference type="ARBA" id="ARBA00023136"/>
    </source>
</evidence>
<feature type="transmembrane region" description="Helical" evidence="9">
    <location>
        <begin position="90"/>
        <end position="112"/>
    </location>
</feature>
<dbReference type="PANTHER" id="PTHR43562">
    <property type="entry name" value="NAPA-TYPE SODIUM/HYDROGEN ANTIPORTER"/>
    <property type="match status" value="1"/>
</dbReference>
<evidence type="ECO:0000256" key="2">
    <source>
        <dbReference type="ARBA" id="ARBA00005551"/>
    </source>
</evidence>
<dbReference type="AlphaFoldDB" id="A0A380JE16"/>
<comment type="similarity">
    <text evidence="2">Belongs to the monovalent cation:proton antiporter 2 (CPA2) transporter (TC 2.A.37) family.</text>
</comment>
<dbReference type="GO" id="GO:0016020">
    <property type="term" value="C:membrane"/>
    <property type="evidence" value="ECO:0007669"/>
    <property type="project" value="UniProtKB-SubCell"/>
</dbReference>
<feature type="transmembrane region" description="Helical" evidence="9">
    <location>
        <begin position="178"/>
        <end position="200"/>
    </location>
</feature>
<sequence>MTGTFISLTLITFIAVVTPMVARLIPRQVVPETVILIAAGAIFGPHALNFINSDSEALKLLSDLGCAFLFLLAGYEIDPKVIVGKEGKKGFWTWVVTLAIGLAVAFFMPDIASGKQGLIATALLFTTTALGTLMPILEERGLTGTQIGNTIIAYGTWGEVATVIAMAILLSARSTWKTAVILGGMLVICIWLATLGNKAVQRGGAMYQFLHSKADTNSQMTVRVTILLMIVLVAFSSIFELDIVLGAFAAGFVLRFVIPEDSHMLEKKLNGIAHGFLIPLFFVMSGCGINLMAVAKQPGLLVTFILALILIRAIPIVISLSLEKDPDQRLDLHNRFSVAFYCTTALPLIVGITGIAVNDKFMSSDIASVLIAAGAITVFLMPYLGALTYTVVDIEPISAVREIFHSPKDVSAIIHRHFERERERAQQYRDYAAKRIAWGLDSIHDPQEREEMRAVLTKNKLETQDFRKEQFQRRKALYEKHRNSVKEVYSKYHGGQVPDDHFLRLLENHRFQEEDEL</sequence>
<evidence type="ECO:0000256" key="3">
    <source>
        <dbReference type="ARBA" id="ARBA00022448"/>
    </source>
</evidence>
<organism evidence="11 12">
    <name type="scientific">Streptococcus downei MFe28</name>
    <dbReference type="NCBI Taxonomy" id="764290"/>
    <lineage>
        <taxon>Bacteria</taxon>
        <taxon>Bacillati</taxon>
        <taxon>Bacillota</taxon>
        <taxon>Bacilli</taxon>
        <taxon>Lactobacillales</taxon>
        <taxon>Streptococcaceae</taxon>
        <taxon>Streptococcus</taxon>
    </lineage>
</organism>
<feature type="transmembrane region" description="Helical" evidence="9">
    <location>
        <begin position="33"/>
        <end position="51"/>
    </location>
</feature>
<dbReference type="InterPro" id="IPR038770">
    <property type="entry name" value="Na+/solute_symporter_sf"/>
</dbReference>
<dbReference type="OrthoDB" id="9793589at2"/>
<evidence type="ECO:0000256" key="7">
    <source>
        <dbReference type="ARBA" id="ARBA00023065"/>
    </source>
</evidence>
<dbReference type="GO" id="GO:0015297">
    <property type="term" value="F:antiporter activity"/>
    <property type="evidence" value="ECO:0007669"/>
    <property type="project" value="UniProtKB-KW"/>
</dbReference>
<evidence type="ECO:0000256" key="6">
    <source>
        <dbReference type="ARBA" id="ARBA00022989"/>
    </source>
</evidence>
<dbReference type="GO" id="GO:1902600">
    <property type="term" value="P:proton transmembrane transport"/>
    <property type="evidence" value="ECO:0007669"/>
    <property type="project" value="InterPro"/>
</dbReference>
<evidence type="ECO:0000313" key="12">
    <source>
        <dbReference type="Proteomes" id="UP000254082"/>
    </source>
</evidence>
<feature type="transmembrane region" description="Helical" evidence="9">
    <location>
        <begin position="300"/>
        <end position="318"/>
    </location>
</feature>
<feature type="transmembrane region" description="Helical" evidence="9">
    <location>
        <begin position="338"/>
        <end position="357"/>
    </location>
</feature>
<feature type="transmembrane region" description="Helical" evidence="9">
    <location>
        <begin position="272"/>
        <end position="293"/>
    </location>
</feature>
<dbReference type="EMBL" id="UHFA01000002">
    <property type="protein sequence ID" value="SUN36103.1"/>
    <property type="molecule type" value="Genomic_DNA"/>
</dbReference>
<protein>
    <submittedName>
        <fullName evidence="11">K(+)/H(+) antiporter</fullName>
    </submittedName>
</protein>
<name>A0A380JE16_STRDO</name>
<keyword evidence="12" id="KW-1185">Reference proteome</keyword>
<evidence type="ECO:0000259" key="10">
    <source>
        <dbReference type="Pfam" id="PF00999"/>
    </source>
</evidence>
<dbReference type="Pfam" id="PF00999">
    <property type="entry name" value="Na_H_Exchanger"/>
    <property type="match status" value="1"/>
</dbReference>
<dbReference type="PANTHER" id="PTHR43562:SF1">
    <property type="entry name" value="NA(+)_H(+) ANTIPORTER YJBQ-RELATED"/>
    <property type="match status" value="1"/>
</dbReference>
<gene>
    <name evidence="11" type="primary">kefC</name>
    <name evidence="11" type="ORF">NCTC11391_01148</name>
</gene>
<feature type="transmembrane region" description="Helical" evidence="9">
    <location>
        <begin position="118"/>
        <end position="137"/>
    </location>
</feature>
<dbReference type="Gene3D" id="1.20.1530.20">
    <property type="match status" value="1"/>
</dbReference>
<comment type="subcellular location">
    <subcellularLocation>
        <location evidence="1">Membrane</location>
        <topology evidence="1">Multi-pass membrane protein</topology>
    </subcellularLocation>
</comment>
<keyword evidence="4" id="KW-0050">Antiport</keyword>
<dbReference type="Proteomes" id="UP000254082">
    <property type="component" value="Unassembled WGS sequence"/>
</dbReference>
<keyword evidence="3" id="KW-0813">Transport</keyword>
<feature type="transmembrane region" description="Helical" evidence="9">
    <location>
        <begin position="6"/>
        <end position="26"/>
    </location>
</feature>
<evidence type="ECO:0000256" key="4">
    <source>
        <dbReference type="ARBA" id="ARBA00022449"/>
    </source>
</evidence>
<reference evidence="11 12" key="1">
    <citation type="submission" date="2018-06" db="EMBL/GenBank/DDBJ databases">
        <authorList>
            <consortium name="Pathogen Informatics"/>
            <person name="Doyle S."/>
        </authorList>
    </citation>
    <scope>NUCLEOTIDE SEQUENCE [LARGE SCALE GENOMIC DNA]</scope>
    <source>
        <strain evidence="12">NCTC 11391</strain>
    </source>
</reference>